<dbReference type="RefSeq" id="WP_405339463.1">
    <property type="nucleotide sequence ID" value="NZ_JBANFI010000004.1"/>
</dbReference>
<proteinExistence type="predicted"/>
<name>A0ABW8PXT4_9GAMM</name>
<reference evidence="2 3" key="1">
    <citation type="submission" date="2024-02" db="EMBL/GenBank/DDBJ databases">
        <title>Marinospirillum sp. MEB 164 isolated from Lonar lake sediment.</title>
        <authorList>
            <person name="Joshi A."/>
            <person name="Thite S."/>
        </authorList>
    </citation>
    <scope>NUCLEOTIDE SEQUENCE [LARGE SCALE GENOMIC DNA]</scope>
    <source>
        <strain evidence="2 3">MEB164</strain>
    </source>
</reference>
<accession>A0ABW8PXT4</accession>
<sequence>MGFWSWLRRVASQWREKKKERAAQRARVSLDREGNEKRERFQRIVHSTHWTRSLLYIVWTAGPVTLMGLFGGYYIAFGRPPPAQNMLYFFIFSLLSGTIAFFAKIVYDVVQGHVKEQDELDMSEAIDKLADLILAVNDLIVGSFEEGEARQREAALQLLRRVDLTPDGVAFAAQELTGDSELAKILGRIDTYRRAGLYSRVRDLNRQYRERIETALEWLQAVSPQAVTVLRERFSGEPPQLERGVPRDEYFIERVLAAIEEDNLFLMTLQDVEEMLILAFELINGREIPMLIFSYSGQWKLARALDQLEEKRSHYRIAQASGSNRLRALASFLVETDEATHEQLPNGLAAQELVARVEAILDQLAKEVSELVQGVRYYGVPMSSQLRAKVDVLARSLALYKAARQGYQQLGKAHVALLEASEEWNELAHRFGDDASQLQLGPGRRGLRILEKMVWLTEEEKLAVCQHLVAYLQGEELEKRGRRFFTRRDGRLRPLTLEGARQLAVEVALALEPYIHLSRPAVQRGLNASNATYLGGLEPNMSAAEKAALGSAMAKEVQQDMGQAAERLAVALVKHYRVDLTEEAREFLVEAYGARPQTLELLAKHEPNSGNGPVSFLSLRPPMVAAPKREWYRALIKARQVLG</sequence>
<comment type="caution">
    <text evidence="2">The sequence shown here is derived from an EMBL/GenBank/DDBJ whole genome shotgun (WGS) entry which is preliminary data.</text>
</comment>
<gene>
    <name evidence="2" type="ORF">V6U78_08670</name>
</gene>
<feature type="transmembrane region" description="Helical" evidence="1">
    <location>
        <begin position="54"/>
        <end position="75"/>
    </location>
</feature>
<dbReference type="EMBL" id="JBANFI010000004">
    <property type="protein sequence ID" value="MFK7161107.1"/>
    <property type="molecule type" value="Genomic_DNA"/>
</dbReference>
<keyword evidence="1" id="KW-0472">Membrane</keyword>
<evidence type="ECO:0000313" key="3">
    <source>
        <dbReference type="Proteomes" id="UP001621714"/>
    </source>
</evidence>
<protein>
    <submittedName>
        <fullName evidence="2">Uncharacterized protein</fullName>
    </submittedName>
</protein>
<dbReference type="Proteomes" id="UP001621714">
    <property type="component" value="Unassembled WGS sequence"/>
</dbReference>
<organism evidence="2 3">
    <name type="scientific">Marinospirillum alkalitolerans</name>
    <dbReference type="NCBI Taxonomy" id="3123374"/>
    <lineage>
        <taxon>Bacteria</taxon>
        <taxon>Pseudomonadati</taxon>
        <taxon>Pseudomonadota</taxon>
        <taxon>Gammaproteobacteria</taxon>
        <taxon>Oceanospirillales</taxon>
        <taxon>Oceanospirillaceae</taxon>
        <taxon>Marinospirillum</taxon>
    </lineage>
</organism>
<keyword evidence="1" id="KW-1133">Transmembrane helix</keyword>
<keyword evidence="3" id="KW-1185">Reference proteome</keyword>
<evidence type="ECO:0000313" key="2">
    <source>
        <dbReference type="EMBL" id="MFK7161107.1"/>
    </source>
</evidence>
<keyword evidence="1" id="KW-0812">Transmembrane</keyword>
<feature type="transmembrane region" description="Helical" evidence="1">
    <location>
        <begin position="87"/>
        <end position="107"/>
    </location>
</feature>
<evidence type="ECO:0000256" key="1">
    <source>
        <dbReference type="SAM" id="Phobius"/>
    </source>
</evidence>